<dbReference type="Pfam" id="PF13927">
    <property type="entry name" value="Ig_3"/>
    <property type="match status" value="1"/>
</dbReference>
<feature type="compositionally biased region" description="Low complexity" evidence="1">
    <location>
        <begin position="279"/>
        <end position="290"/>
    </location>
</feature>
<reference evidence="3" key="1">
    <citation type="journal article" date="2020" name="J Insects Food Feed">
        <title>The yellow mealworm (Tenebrio molitor) genome: a resource for the emerging insects as food and feed industry.</title>
        <authorList>
            <person name="Eriksson T."/>
            <person name="Andere A."/>
            <person name="Kelstrup H."/>
            <person name="Emery V."/>
            <person name="Picard C."/>
        </authorList>
    </citation>
    <scope>NUCLEOTIDE SEQUENCE</scope>
    <source>
        <strain evidence="3">Stoneville</strain>
        <tissue evidence="3">Whole head</tissue>
    </source>
</reference>
<dbReference type="PROSITE" id="PS50835">
    <property type="entry name" value="IG_LIKE"/>
    <property type="match status" value="2"/>
</dbReference>
<dbReference type="SUPFAM" id="SSF48726">
    <property type="entry name" value="Immunoglobulin"/>
    <property type="match status" value="2"/>
</dbReference>
<dbReference type="Proteomes" id="UP000719412">
    <property type="component" value="Unassembled WGS sequence"/>
</dbReference>
<protein>
    <recommendedName>
        <fullName evidence="2">Ig-like domain-containing protein</fullName>
    </recommendedName>
</protein>
<evidence type="ECO:0000259" key="2">
    <source>
        <dbReference type="PROSITE" id="PS50835"/>
    </source>
</evidence>
<accession>A0A8J6HHW8</accession>
<dbReference type="PANTHER" id="PTHR23278:SF30">
    <property type="entry name" value="SIDESTEP VIII, ISOFORM B"/>
    <property type="match status" value="1"/>
</dbReference>
<dbReference type="Gene3D" id="2.60.40.10">
    <property type="entry name" value="Immunoglobulins"/>
    <property type="match status" value="2"/>
</dbReference>
<organism evidence="3 4">
    <name type="scientific">Tenebrio molitor</name>
    <name type="common">Yellow mealworm beetle</name>
    <dbReference type="NCBI Taxonomy" id="7067"/>
    <lineage>
        <taxon>Eukaryota</taxon>
        <taxon>Metazoa</taxon>
        <taxon>Ecdysozoa</taxon>
        <taxon>Arthropoda</taxon>
        <taxon>Hexapoda</taxon>
        <taxon>Insecta</taxon>
        <taxon>Pterygota</taxon>
        <taxon>Neoptera</taxon>
        <taxon>Endopterygota</taxon>
        <taxon>Coleoptera</taxon>
        <taxon>Polyphaga</taxon>
        <taxon>Cucujiformia</taxon>
        <taxon>Tenebrionidae</taxon>
        <taxon>Tenebrio</taxon>
    </lineage>
</organism>
<gene>
    <name evidence="3" type="ORF">GEV33_008858</name>
</gene>
<feature type="region of interest" description="Disordered" evidence="1">
    <location>
        <begin position="246"/>
        <end position="298"/>
    </location>
</feature>
<dbReference type="AlphaFoldDB" id="A0A8J6HHW8"/>
<dbReference type="InterPro" id="IPR013783">
    <property type="entry name" value="Ig-like_fold"/>
</dbReference>
<dbReference type="SMART" id="SM00409">
    <property type="entry name" value="IG"/>
    <property type="match status" value="2"/>
</dbReference>
<proteinExistence type="predicted"/>
<comment type="caution">
    <text evidence="3">The sequence shown here is derived from an EMBL/GenBank/DDBJ whole genome shotgun (WGS) entry which is preliminary data.</text>
</comment>
<dbReference type="EMBL" id="JABDTM020024804">
    <property type="protein sequence ID" value="KAH0813933.1"/>
    <property type="molecule type" value="Genomic_DNA"/>
</dbReference>
<feature type="domain" description="Ig-like" evidence="2">
    <location>
        <begin position="106"/>
        <end position="205"/>
    </location>
</feature>
<sequence>MHIVIWFKDGEDRKTPIYSFDARDKAPEQGKHWHDESVLGARAYFRYQDDPAKLTLDSVRDSDGGIYHCRVDFKQTPTRNIKVNLTIIKKWDQFLIKIVIYVTVPPEQLSVLDETGVHISDYILGPYNEGSSINITCVATGGRPPPKVTWWQENALLDDSFEYLSERRVRNILHLEKLERKHLHTVFTCQASNNNLVAPISSSVTLDINLVTQTVPAEESQVSGPAVRFDLGRIMGRYKRARSTRPGLFVPRSAPGGRHQRFCPPFGGTRDGSSDEADPTLLPLATPLRTKSNEAPHK</sequence>
<evidence type="ECO:0000313" key="4">
    <source>
        <dbReference type="Proteomes" id="UP000719412"/>
    </source>
</evidence>
<dbReference type="InterPro" id="IPR007110">
    <property type="entry name" value="Ig-like_dom"/>
</dbReference>
<evidence type="ECO:0000256" key="1">
    <source>
        <dbReference type="SAM" id="MobiDB-lite"/>
    </source>
</evidence>
<evidence type="ECO:0000313" key="3">
    <source>
        <dbReference type="EMBL" id="KAH0813933.1"/>
    </source>
</evidence>
<dbReference type="InterPro" id="IPR036179">
    <property type="entry name" value="Ig-like_dom_sf"/>
</dbReference>
<dbReference type="InterPro" id="IPR003599">
    <property type="entry name" value="Ig_sub"/>
</dbReference>
<name>A0A8J6HHW8_TENMO</name>
<reference evidence="3" key="2">
    <citation type="submission" date="2021-08" db="EMBL/GenBank/DDBJ databases">
        <authorList>
            <person name="Eriksson T."/>
        </authorList>
    </citation>
    <scope>NUCLEOTIDE SEQUENCE</scope>
    <source>
        <strain evidence="3">Stoneville</strain>
        <tissue evidence="3">Whole head</tissue>
    </source>
</reference>
<feature type="domain" description="Ig-like" evidence="2">
    <location>
        <begin position="1"/>
        <end position="86"/>
    </location>
</feature>
<dbReference type="PANTHER" id="PTHR23278">
    <property type="entry name" value="SIDESTEP PROTEIN"/>
    <property type="match status" value="1"/>
</dbReference>
<keyword evidence="4" id="KW-1185">Reference proteome</keyword>